<gene>
    <name evidence="2" type="ORF">HLH21_02895</name>
</gene>
<reference evidence="2 3" key="1">
    <citation type="submission" date="2020-04" db="EMBL/GenBank/DDBJ databases">
        <title>Description of novel Gluconacetobacter.</title>
        <authorList>
            <person name="Sombolestani A."/>
        </authorList>
    </citation>
    <scope>NUCLEOTIDE SEQUENCE [LARGE SCALE GENOMIC DNA]</scope>
    <source>
        <strain evidence="2 3">LMG 21312</strain>
    </source>
</reference>
<keyword evidence="1" id="KW-0812">Transmembrane</keyword>
<feature type="transmembrane region" description="Helical" evidence="1">
    <location>
        <begin position="7"/>
        <end position="25"/>
    </location>
</feature>
<dbReference type="AlphaFoldDB" id="A0A7W4J520"/>
<dbReference type="Proteomes" id="UP000561066">
    <property type="component" value="Unassembled WGS sequence"/>
</dbReference>
<feature type="transmembrane region" description="Helical" evidence="1">
    <location>
        <begin position="37"/>
        <end position="53"/>
    </location>
</feature>
<accession>A0A7W4J520</accession>
<evidence type="ECO:0000313" key="3">
    <source>
        <dbReference type="Proteomes" id="UP000561066"/>
    </source>
</evidence>
<proteinExistence type="predicted"/>
<keyword evidence="1" id="KW-1133">Transmembrane helix</keyword>
<organism evidence="2 3">
    <name type="scientific">Gluconacetobacter johannae</name>
    <dbReference type="NCBI Taxonomy" id="112140"/>
    <lineage>
        <taxon>Bacteria</taxon>
        <taxon>Pseudomonadati</taxon>
        <taxon>Pseudomonadota</taxon>
        <taxon>Alphaproteobacteria</taxon>
        <taxon>Acetobacterales</taxon>
        <taxon>Acetobacteraceae</taxon>
        <taxon>Gluconacetobacter</taxon>
    </lineage>
</organism>
<protein>
    <recommendedName>
        <fullName evidence="4">VanZ-like domain-containing protein</fullName>
    </recommendedName>
</protein>
<keyword evidence="3" id="KW-1185">Reference proteome</keyword>
<comment type="caution">
    <text evidence="2">The sequence shown here is derived from an EMBL/GenBank/DDBJ whole genome shotgun (WGS) entry which is preliminary data.</text>
</comment>
<dbReference type="EMBL" id="JABEQH010000003">
    <property type="protein sequence ID" value="MBB2174873.1"/>
    <property type="molecule type" value="Genomic_DNA"/>
</dbReference>
<evidence type="ECO:0000256" key="1">
    <source>
        <dbReference type="SAM" id="Phobius"/>
    </source>
</evidence>
<name>A0A7W4J520_9PROT</name>
<evidence type="ECO:0008006" key="4">
    <source>
        <dbReference type="Google" id="ProtNLM"/>
    </source>
</evidence>
<sequence>MRRLCQVAAMGLTLFIVFVTLGPLRDRPQTGHPQTERFAAYFVLGAVFAVAYPRHRGWIAAGVVVGSIALELGQLAIPGRDAGLPDAAVKAVGGMMGTALISASAYTVRRARSRAS</sequence>
<evidence type="ECO:0000313" key="2">
    <source>
        <dbReference type="EMBL" id="MBB2174873.1"/>
    </source>
</evidence>
<dbReference type="RefSeq" id="WP_182941015.1">
    <property type="nucleotide sequence ID" value="NZ_JABEQH010000003.1"/>
</dbReference>
<keyword evidence="1" id="KW-0472">Membrane</keyword>
<feature type="transmembrane region" description="Helical" evidence="1">
    <location>
        <begin position="89"/>
        <end position="108"/>
    </location>
</feature>
<feature type="transmembrane region" description="Helical" evidence="1">
    <location>
        <begin position="58"/>
        <end position="77"/>
    </location>
</feature>